<keyword evidence="3" id="KW-0813">Transport</keyword>
<gene>
    <name evidence="9" type="ORF">ASPWEDRAFT_649298</name>
</gene>
<evidence type="ECO:0000256" key="5">
    <source>
        <dbReference type="ARBA" id="ARBA00022989"/>
    </source>
</evidence>
<feature type="transmembrane region" description="Helical" evidence="7">
    <location>
        <begin position="286"/>
        <end position="306"/>
    </location>
</feature>
<keyword evidence="4 7" id="KW-0812">Transmembrane</keyword>
<dbReference type="PRINTS" id="PR01035">
    <property type="entry name" value="TCRTETA"/>
</dbReference>
<dbReference type="GO" id="GO:0022857">
    <property type="term" value="F:transmembrane transporter activity"/>
    <property type="evidence" value="ECO:0007669"/>
    <property type="project" value="InterPro"/>
</dbReference>
<evidence type="ECO:0000256" key="3">
    <source>
        <dbReference type="ARBA" id="ARBA00022448"/>
    </source>
</evidence>
<feature type="domain" description="Major facilitator superfamily (MFS) profile" evidence="8">
    <location>
        <begin position="25"/>
        <end position="450"/>
    </location>
</feature>
<feature type="transmembrane region" description="Helical" evidence="7">
    <location>
        <begin position="318"/>
        <end position="337"/>
    </location>
</feature>
<dbReference type="AlphaFoldDB" id="A0A1L9RAZ6"/>
<proteinExistence type="inferred from homology"/>
<dbReference type="GO" id="GO:0016020">
    <property type="term" value="C:membrane"/>
    <property type="evidence" value="ECO:0007669"/>
    <property type="project" value="UniProtKB-SubCell"/>
</dbReference>
<protein>
    <recommendedName>
        <fullName evidence="8">Major facilitator superfamily (MFS) profile domain-containing protein</fullName>
    </recommendedName>
</protein>
<dbReference type="Proteomes" id="UP000184383">
    <property type="component" value="Unassembled WGS sequence"/>
</dbReference>
<dbReference type="VEuPathDB" id="FungiDB:ASPWEDRAFT_649298"/>
<feature type="transmembrane region" description="Helical" evidence="7">
    <location>
        <begin position="392"/>
        <end position="416"/>
    </location>
</feature>
<evidence type="ECO:0000256" key="4">
    <source>
        <dbReference type="ARBA" id="ARBA00022692"/>
    </source>
</evidence>
<dbReference type="CDD" id="cd17325">
    <property type="entry name" value="MFS_MdtG_SLC18_like"/>
    <property type="match status" value="1"/>
</dbReference>
<dbReference type="InterPro" id="IPR036259">
    <property type="entry name" value="MFS_trans_sf"/>
</dbReference>
<keyword evidence="5 7" id="KW-1133">Transmembrane helix</keyword>
<feature type="transmembrane region" description="Helical" evidence="7">
    <location>
        <begin position="349"/>
        <end position="371"/>
    </location>
</feature>
<reference evidence="10" key="1">
    <citation type="journal article" date="2017" name="Genome Biol.">
        <title>Comparative genomics reveals high biological diversity and specific adaptations in the industrially and medically important fungal genus Aspergillus.</title>
        <authorList>
            <person name="de Vries R.P."/>
            <person name="Riley R."/>
            <person name="Wiebenga A."/>
            <person name="Aguilar-Osorio G."/>
            <person name="Amillis S."/>
            <person name="Uchima C.A."/>
            <person name="Anderluh G."/>
            <person name="Asadollahi M."/>
            <person name="Askin M."/>
            <person name="Barry K."/>
            <person name="Battaglia E."/>
            <person name="Bayram O."/>
            <person name="Benocci T."/>
            <person name="Braus-Stromeyer S.A."/>
            <person name="Caldana C."/>
            <person name="Canovas D."/>
            <person name="Cerqueira G.C."/>
            <person name="Chen F."/>
            <person name="Chen W."/>
            <person name="Choi C."/>
            <person name="Clum A."/>
            <person name="Dos Santos R.A."/>
            <person name="Damasio A.R."/>
            <person name="Diallinas G."/>
            <person name="Emri T."/>
            <person name="Fekete E."/>
            <person name="Flipphi M."/>
            <person name="Freyberg S."/>
            <person name="Gallo A."/>
            <person name="Gournas C."/>
            <person name="Habgood R."/>
            <person name="Hainaut M."/>
            <person name="Harispe M.L."/>
            <person name="Henrissat B."/>
            <person name="Hilden K.S."/>
            <person name="Hope R."/>
            <person name="Hossain A."/>
            <person name="Karabika E."/>
            <person name="Karaffa L."/>
            <person name="Karanyi Z."/>
            <person name="Krasevec N."/>
            <person name="Kuo A."/>
            <person name="Kusch H."/>
            <person name="LaButti K."/>
            <person name="Lagendijk E.L."/>
            <person name="Lapidus A."/>
            <person name="Levasseur A."/>
            <person name="Lindquist E."/>
            <person name="Lipzen A."/>
            <person name="Logrieco A.F."/>
            <person name="MacCabe A."/>
            <person name="Maekelae M.R."/>
            <person name="Malavazi I."/>
            <person name="Melin P."/>
            <person name="Meyer V."/>
            <person name="Mielnichuk N."/>
            <person name="Miskei M."/>
            <person name="Molnar A.P."/>
            <person name="Mule G."/>
            <person name="Ngan C.Y."/>
            <person name="Orejas M."/>
            <person name="Orosz E."/>
            <person name="Ouedraogo J.P."/>
            <person name="Overkamp K.M."/>
            <person name="Park H.-S."/>
            <person name="Perrone G."/>
            <person name="Piumi F."/>
            <person name="Punt P.J."/>
            <person name="Ram A.F."/>
            <person name="Ramon A."/>
            <person name="Rauscher S."/>
            <person name="Record E."/>
            <person name="Riano-Pachon D.M."/>
            <person name="Robert V."/>
            <person name="Roehrig J."/>
            <person name="Ruller R."/>
            <person name="Salamov A."/>
            <person name="Salih N.S."/>
            <person name="Samson R.A."/>
            <person name="Sandor E."/>
            <person name="Sanguinetti M."/>
            <person name="Schuetze T."/>
            <person name="Sepcic K."/>
            <person name="Shelest E."/>
            <person name="Sherlock G."/>
            <person name="Sophianopoulou V."/>
            <person name="Squina F.M."/>
            <person name="Sun H."/>
            <person name="Susca A."/>
            <person name="Todd R.B."/>
            <person name="Tsang A."/>
            <person name="Unkles S.E."/>
            <person name="van de Wiele N."/>
            <person name="van Rossen-Uffink D."/>
            <person name="Oliveira J.V."/>
            <person name="Vesth T.C."/>
            <person name="Visser J."/>
            <person name="Yu J.-H."/>
            <person name="Zhou M."/>
            <person name="Andersen M.R."/>
            <person name="Archer D.B."/>
            <person name="Baker S.E."/>
            <person name="Benoit I."/>
            <person name="Brakhage A.A."/>
            <person name="Braus G.H."/>
            <person name="Fischer R."/>
            <person name="Frisvad J.C."/>
            <person name="Goldman G.H."/>
            <person name="Houbraken J."/>
            <person name="Oakley B."/>
            <person name="Pocsi I."/>
            <person name="Scazzocchio C."/>
            <person name="Seiboth B."/>
            <person name="vanKuyk P.A."/>
            <person name="Wortman J."/>
            <person name="Dyer P.S."/>
            <person name="Grigoriev I.V."/>
        </authorList>
    </citation>
    <scope>NUCLEOTIDE SEQUENCE [LARGE SCALE GENOMIC DNA]</scope>
    <source>
        <strain evidence="10">DTO 134E9</strain>
    </source>
</reference>
<keyword evidence="10" id="KW-1185">Reference proteome</keyword>
<evidence type="ECO:0000259" key="8">
    <source>
        <dbReference type="PROSITE" id="PS50850"/>
    </source>
</evidence>
<evidence type="ECO:0000256" key="6">
    <source>
        <dbReference type="ARBA" id="ARBA00023136"/>
    </source>
</evidence>
<evidence type="ECO:0000313" key="10">
    <source>
        <dbReference type="Proteomes" id="UP000184383"/>
    </source>
</evidence>
<feature type="transmembrane region" description="Helical" evidence="7">
    <location>
        <begin position="24"/>
        <end position="43"/>
    </location>
</feature>
<dbReference type="OrthoDB" id="5086884at2759"/>
<evidence type="ECO:0000256" key="1">
    <source>
        <dbReference type="ARBA" id="ARBA00004141"/>
    </source>
</evidence>
<comment type="similarity">
    <text evidence="2">Belongs to the major facilitator superfamily. Vesicular transporter family.</text>
</comment>
<name>A0A1L9RAZ6_ASPWE</name>
<dbReference type="RefSeq" id="XP_040685779.1">
    <property type="nucleotide sequence ID" value="XM_040838774.1"/>
</dbReference>
<dbReference type="EMBL" id="KV878215">
    <property type="protein sequence ID" value="OJJ32102.1"/>
    <property type="molecule type" value="Genomic_DNA"/>
</dbReference>
<comment type="subcellular location">
    <subcellularLocation>
        <location evidence="1">Membrane</location>
        <topology evidence="1">Multi-pass membrane protein</topology>
    </subcellularLocation>
</comment>
<dbReference type="GeneID" id="63754622"/>
<dbReference type="PROSITE" id="PS50850">
    <property type="entry name" value="MFS"/>
    <property type="match status" value="1"/>
</dbReference>
<dbReference type="PANTHER" id="PTHR23506">
    <property type="entry name" value="GH10249P"/>
    <property type="match status" value="1"/>
</dbReference>
<feature type="transmembrane region" description="Helical" evidence="7">
    <location>
        <begin position="422"/>
        <end position="445"/>
    </location>
</feature>
<feature type="transmembrane region" description="Helical" evidence="7">
    <location>
        <begin position="63"/>
        <end position="86"/>
    </location>
</feature>
<dbReference type="SUPFAM" id="SSF103473">
    <property type="entry name" value="MFS general substrate transporter"/>
    <property type="match status" value="1"/>
</dbReference>
<feature type="transmembrane region" description="Helical" evidence="7">
    <location>
        <begin position="126"/>
        <end position="144"/>
    </location>
</feature>
<feature type="transmembrane region" description="Helical" evidence="7">
    <location>
        <begin position="184"/>
        <end position="204"/>
    </location>
</feature>
<dbReference type="InterPro" id="IPR020846">
    <property type="entry name" value="MFS_dom"/>
</dbReference>
<keyword evidence="6 7" id="KW-0472">Membrane</keyword>
<feature type="transmembrane region" description="Helical" evidence="7">
    <location>
        <begin position="257"/>
        <end position="274"/>
    </location>
</feature>
<accession>A0A1L9RAZ6</accession>
<dbReference type="STRING" id="1073089.A0A1L9RAZ6"/>
<dbReference type="InterPro" id="IPR011701">
    <property type="entry name" value="MFS"/>
</dbReference>
<feature type="transmembrane region" description="Helical" evidence="7">
    <location>
        <begin position="156"/>
        <end position="178"/>
    </location>
</feature>
<feature type="transmembrane region" description="Helical" evidence="7">
    <location>
        <begin position="98"/>
        <end position="120"/>
    </location>
</feature>
<dbReference type="Gene3D" id="1.20.1250.20">
    <property type="entry name" value="MFS general substrate transporter like domains"/>
    <property type="match status" value="2"/>
</dbReference>
<sequence length="475" mass="51770">MAVSKPHGPGGPPYLLGFRSSTSFIIATFWMSSFTDFFLYGMIVPVMPDALVHRAGIPWENRAFWVSILLMVEAGSGLISCPLFGWLVDRSRTRSLPFLGGLFLLGTSMIMLALAHAPWMFVAARILQGSSSSMVMVAGLALITDTVPADSLGQTIGYLGSAISCGFMFGPMLGGLVYEHLGYNAVFVMAFIVVLFDVAMRLAVIEKRVAARWLPETGIVSPRTEHQTFPGGHPQTPEHVESQSKPALLLLLRQPQIVISSIGLLMQGLIFSAFDSFLPIFVQSAYGWSALGAGLVFTAPVIAAFFEPYFGHLSDRYGNRIISVLAFLLLAPTLILFRFVESNTTPHKVIFLTLLALIGVFVNLCMPALFVETQSVLESMERAQPGIFGKRGAVAQAFGLQTMYQFLGMFLGPMFGVFEWRFGWEITTLVLGLLAAATAVPMFWLSGSEAVEARADAEAENIGERERLLDGNRAV</sequence>
<evidence type="ECO:0000256" key="7">
    <source>
        <dbReference type="SAM" id="Phobius"/>
    </source>
</evidence>
<dbReference type="Pfam" id="PF07690">
    <property type="entry name" value="MFS_1"/>
    <property type="match status" value="1"/>
</dbReference>
<evidence type="ECO:0000313" key="9">
    <source>
        <dbReference type="EMBL" id="OJJ32102.1"/>
    </source>
</evidence>
<evidence type="ECO:0000256" key="2">
    <source>
        <dbReference type="ARBA" id="ARBA00006829"/>
    </source>
</evidence>
<organism evidence="9 10">
    <name type="scientific">Aspergillus wentii DTO 134E9</name>
    <dbReference type="NCBI Taxonomy" id="1073089"/>
    <lineage>
        <taxon>Eukaryota</taxon>
        <taxon>Fungi</taxon>
        <taxon>Dikarya</taxon>
        <taxon>Ascomycota</taxon>
        <taxon>Pezizomycotina</taxon>
        <taxon>Eurotiomycetes</taxon>
        <taxon>Eurotiomycetidae</taxon>
        <taxon>Eurotiales</taxon>
        <taxon>Aspergillaceae</taxon>
        <taxon>Aspergillus</taxon>
        <taxon>Aspergillus subgen. Cremei</taxon>
    </lineage>
</organism>
<dbReference type="InterPro" id="IPR001958">
    <property type="entry name" value="Tet-R_TetA/multi-R_MdtG-like"/>
</dbReference>
<dbReference type="InterPro" id="IPR050930">
    <property type="entry name" value="MFS_Vesicular_Transporter"/>
</dbReference>
<dbReference type="PANTHER" id="PTHR23506:SF29">
    <property type="entry name" value="TRANSPORTER, PUTATIVE (AFU_ORTHOLOGUE AFUA_2G10530)-RELATED"/>
    <property type="match status" value="1"/>
</dbReference>